<dbReference type="InterPro" id="IPR050164">
    <property type="entry name" value="Peptidase_C19"/>
</dbReference>
<keyword evidence="9" id="KW-1185">Reference proteome</keyword>
<dbReference type="Gene3D" id="3.90.70.10">
    <property type="entry name" value="Cysteine proteinases"/>
    <property type="match status" value="1"/>
</dbReference>
<evidence type="ECO:0000256" key="4">
    <source>
        <dbReference type="ARBA" id="ARBA00022670"/>
    </source>
</evidence>
<name>A0ABQ9YC03_9EUKA</name>
<dbReference type="EC" id="3.4.19.12" evidence="3"/>
<evidence type="ECO:0000313" key="9">
    <source>
        <dbReference type="Proteomes" id="UP001281761"/>
    </source>
</evidence>
<keyword evidence="5 8" id="KW-0378">Hydrolase</keyword>
<feature type="domain" description="USP" evidence="7">
    <location>
        <begin position="1"/>
        <end position="281"/>
    </location>
</feature>
<accession>A0ABQ9YC03</accession>
<evidence type="ECO:0000256" key="1">
    <source>
        <dbReference type="ARBA" id="ARBA00000707"/>
    </source>
</evidence>
<dbReference type="SUPFAM" id="SSF54001">
    <property type="entry name" value="Cysteine proteinases"/>
    <property type="match status" value="1"/>
</dbReference>
<comment type="catalytic activity">
    <reaction evidence="1">
        <text>Thiol-dependent hydrolysis of ester, thioester, amide, peptide and isopeptide bonds formed by the C-terminal Gly of ubiquitin (a 76-residue protein attached to proteins as an intracellular targeting signal).</text>
        <dbReference type="EC" id="3.4.19.12"/>
    </reaction>
</comment>
<comment type="similarity">
    <text evidence="2">Belongs to the peptidase C19 family.</text>
</comment>
<sequence>MQSFPLPIGEINPDGFIEKLKQNTDIFESGVQQDAAEFLGFLLDNIHESLKSEDLASRKVHQQSTSNTSEHNLFAFHTSPSTHPAKATIVQKTFMGELAVRHKCDRCESITTTQEEFITLPVPITHGASVTNCLNKLSKKETLSGSDNKFYCNICRSKQEAQRNSRLASPPKMLLLHFVRFKMVRSYFHKDSSRVTIPFHMRPQHFGMCDELFDKSNPLSQHHVDPRYSLTGIIVHIGGSPKSGHYIAIVQSHGQWFLINDKVLHPIKRTDISLFFGIPNPGPATPETLPSNKAMQALMSEYFIAVQSDGSLSLFSIEEELLIRTLKPPKHQSIQDDNQTGPDLLTILTNCTVCLDWITIPSFLVDVTTILHFSTFYPHPHTLDSNEEKPPTTTPFSALATLTLGGNLTISMDGLLHVCSVDIFQSDSVLSHVGSAQHRIPLGMVCAKDMSSITIQFATETGLYIVVVDCAVIPKNATMLSTLFAHVRFLGWIRRRLKEGFRVLFKRWKKDGQSWKTPFITLGQNTLLFSHSTSPAEHDEGAFLALAKDEMKTLLAYGPTTPSLIHSLTSFTHTMLKRLLHTHLSAVVECQHIVSSVLLPAATLFHATLTHLHDLTNTPLFLDSVQFSDIEEFIDNGNTLITTLRSFLTKFSLLSSAAHTLYTTFMNNLPLADNSDPDPPIEGDGALVDYSLFDTSLSLLTDDPITPFLGPESNPNSLPGQLHTLNTSTLTLFQSHTSFFSDNIQCASPSSHVPQLFASHPRSNTLHANRESVVQQVAGPADAPQPGRRTDTPFRAFRDRSCPLLQPQRPTHHFPERLGGTFQPRQKRQPDSLLVWALARQHSHTDDHLFAIVFDTVFDSLSLHSPSADHFRSRLLLPLGLVGLHNQESTDSSDGKGDDSRVTLFSLPLNNTLPQENEGERLTLQCPTIRSFSKLFAHKDRIHSLSVSRNNYCLTRGWKGAVCTYQSVIVSVPNILS</sequence>
<keyword evidence="4" id="KW-0645">Protease</keyword>
<organism evidence="8 9">
    <name type="scientific">Blattamonas nauphoetae</name>
    <dbReference type="NCBI Taxonomy" id="2049346"/>
    <lineage>
        <taxon>Eukaryota</taxon>
        <taxon>Metamonada</taxon>
        <taxon>Preaxostyla</taxon>
        <taxon>Oxymonadida</taxon>
        <taxon>Blattamonas</taxon>
    </lineage>
</organism>
<evidence type="ECO:0000256" key="3">
    <source>
        <dbReference type="ARBA" id="ARBA00012759"/>
    </source>
</evidence>
<dbReference type="PROSITE" id="PS50235">
    <property type="entry name" value="USP_3"/>
    <property type="match status" value="1"/>
</dbReference>
<dbReference type="Proteomes" id="UP001281761">
    <property type="component" value="Unassembled WGS sequence"/>
</dbReference>
<dbReference type="Pfam" id="PF00443">
    <property type="entry name" value="UCH"/>
    <property type="match status" value="1"/>
</dbReference>
<evidence type="ECO:0000256" key="5">
    <source>
        <dbReference type="ARBA" id="ARBA00022801"/>
    </source>
</evidence>
<gene>
    <name evidence="8" type="ORF">BLNAU_3700</name>
</gene>
<dbReference type="InterPro" id="IPR028889">
    <property type="entry name" value="USP"/>
</dbReference>
<evidence type="ECO:0000256" key="2">
    <source>
        <dbReference type="ARBA" id="ARBA00009085"/>
    </source>
</evidence>
<dbReference type="InterPro" id="IPR018200">
    <property type="entry name" value="USP_CS"/>
</dbReference>
<dbReference type="InterPro" id="IPR001394">
    <property type="entry name" value="Peptidase_C19_UCH"/>
</dbReference>
<protein>
    <recommendedName>
        <fullName evidence="3">ubiquitinyl hydrolase 1</fullName>
        <ecNumber evidence="3">3.4.19.12</ecNumber>
    </recommendedName>
</protein>
<comment type="caution">
    <text evidence="8">The sequence shown here is derived from an EMBL/GenBank/DDBJ whole genome shotgun (WGS) entry which is preliminary data.</text>
</comment>
<dbReference type="InterPro" id="IPR038765">
    <property type="entry name" value="Papain-like_cys_pep_sf"/>
</dbReference>
<reference evidence="8 9" key="1">
    <citation type="journal article" date="2022" name="bioRxiv">
        <title>Genomics of Preaxostyla Flagellates Illuminates Evolutionary Transitions and the Path Towards Mitochondrial Loss.</title>
        <authorList>
            <person name="Novak L.V.F."/>
            <person name="Treitli S.C."/>
            <person name="Pyrih J."/>
            <person name="Halakuc P."/>
            <person name="Pipaliya S.V."/>
            <person name="Vacek V."/>
            <person name="Brzon O."/>
            <person name="Soukal P."/>
            <person name="Eme L."/>
            <person name="Dacks J.B."/>
            <person name="Karnkowska A."/>
            <person name="Elias M."/>
            <person name="Hampl V."/>
        </authorList>
    </citation>
    <scope>NUCLEOTIDE SEQUENCE [LARGE SCALE GENOMIC DNA]</scope>
    <source>
        <strain evidence="8">NAU3</strain>
        <tissue evidence="8">Gut</tissue>
    </source>
</reference>
<dbReference type="GO" id="GO:0004843">
    <property type="term" value="F:cysteine-type deubiquitinase activity"/>
    <property type="evidence" value="ECO:0007669"/>
    <property type="project" value="UniProtKB-EC"/>
</dbReference>
<feature type="region of interest" description="Disordered" evidence="6">
    <location>
        <begin position="805"/>
        <end position="825"/>
    </location>
</feature>
<evidence type="ECO:0000313" key="8">
    <source>
        <dbReference type="EMBL" id="KAK2961254.1"/>
    </source>
</evidence>
<evidence type="ECO:0000256" key="6">
    <source>
        <dbReference type="SAM" id="MobiDB-lite"/>
    </source>
</evidence>
<dbReference type="PROSITE" id="PS00973">
    <property type="entry name" value="USP_2"/>
    <property type="match status" value="1"/>
</dbReference>
<dbReference type="PANTHER" id="PTHR24006">
    <property type="entry name" value="UBIQUITIN CARBOXYL-TERMINAL HYDROLASE"/>
    <property type="match status" value="1"/>
</dbReference>
<evidence type="ECO:0000259" key="7">
    <source>
        <dbReference type="PROSITE" id="PS50235"/>
    </source>
</evidence>
<proteinExistence type="inferred from homology"/>
<dbReference type="PANTHER" id="PTHR24006:SF733">
    <property type="entry name" value="RE52890P"/>
    <property type="match status" value="1"/>
</dbReference>
<dbReference type="EMBL" id="JARBJD010000017">
    <property type="protein sequence ID" value="KAK2961254.1"/>
    <property type="molecule type" value="Genomic_DNA"/>
</dbReference>